<comment type="catalytic activity">
    <reaction evidence="7">
        <text>adenosine(1518)/adenosine(1519) in 16S rRNA + 4 S-adenosyl-L-methionine = N(6)-dimethyladenosine(1518)/N(6)-dimethyladenosine(1519) in 16S rRNA + 4 S-adenosyl-L-homocysteine + 4 H(+)</text>
        <dbReference type="Rhea" id="RHEA:19609"/>
        <dbReference type="Rhea" id="RHEA-COMP:10232"/>
        <dbReference type="Rhea" id="RHEA-COMP:10233"/>
        <dbReference type="ChEBI" id="CHEBI:15378"/>
        <dbReference type="ChEBI" id="CHEBI:57856"/>
        <dbReference type="ChEBI" id="CHEBI:59789"/>
        <dbReference type="ChEBI" id="CHEBI:74411"/>
        <dbReference type="ChEBI" id="CHEBI:74493"/>
        <dbReference type="EC" id="2.1.1.182"/>
    </reaction>
</comment>
<dbReference type="InterPro" id="IPR001737">
    <property type="entry name" value="KsgA/Erm"/>
</dbReference>
<dbReference type="PROSITE" id="PS51689">
    <property type="entry name" value="SAM_RNA_A_N6_MT"/>
    <property type="match status" value="1"/>
</dbReference>
<comment type="caution">
    <text evidence="7">Lacks conserved residue(s) required for the propagation of feature annotation.</text>
</comment>
<comment type="similarity">
    <text evidence="7">Belongs to the class I-like SAM-binding methyltransferase superfamily. rRNA adenine N(6)-methyltransferase family. RsmA subfamily.</text>
</comment>
<dbReference type="InterPro" id="IPR020598">
    <property type="entry name" value="rRNA_Ade_methylase_Trfase_N"/>
</dbReference>
<feature type="binding site" evidence="7 8">
    <location>
        <position position="135"/>
    </location>
    <ligand>
        <name>S-adenosyl-L-methionine</name>
        <dbReference type="ChEBI" id="CHEBI:59789"/>
    </ligand>
</feature>
<name>A0A8J2V7Y6_9FLAO</name>
<keyword evidence="12" id="KW-1185">Reference proteome</keyword>
<dbReference type="Gene3D" id="3.40.50.150">
    <property type="entry name" value="Vaccinia Virus protein VP39"/>
    <property type="match status" value="1"/>
</dbReference>
<feature type="binding site" evidence="7 8">
    <location>
        <position position="35"/>
    </location>
    <ligand>
        <name>S-adenosyl-L-methionine</name>
        <dbReference type="ChEBI" id="CHEBI:59789"/>
    </ligand>
</feature>
<proteinExistence type="inferred from homology"/>
<dbReference type="PANTHER" id="PTHR11727:SF7">
    <property type="entry name" value="DIMETHYLADENOSINE TRANSFERASE-RELATED"/>
    <property type="match status" value="1"/>
</dbReference>
<dbReference type="AlphaFoldDB" id="A0A8J2V7Y6"/>
<dbReference type="GO" id="GO:0005829">
    <property type="term" value="C:cytosol"/>
    <property type="evidence" value="ECO:0007669"/>
    <property type="project" value="TreeGrafter"/>
</dbReference>
<reference evidence="11" key="1">
    <citation type="journal article" date="2014" name="Int. J. Syst. Evol. Microbiol.">
        <title>Complete genome sequence of Corynebacterium casei LMG S-19264T (=DSM 44701T), isolated from a smear-ripened cheese.</title>
        <authorList>
            <consortium name="US DOE Joint Genome Institute (JGI-PGF)"/>
            <person name="Walter F."/>
            <person name="Albersmeier A."/>
            <person name="Kalinowski J."/>
            <person name="Ruckert C."/>
        </authorList>
    </citation>
    <scope>NUCLEOTIDE SEQUENCE</scope>
    <source>
        <strain evidence="11">CGMCC 1.12924</strain>
    </source>
</reference>
<dbReference type="InterPro" id="IPR029063">
    <property type="entry name" value="SAM-dependent_MTases_sf"/>
</dbReference>
<dbReference type="GO" id="GO:0052908">
    <property type="term" value="F:16S rRNA (adenine(1518)-N(6)/adenine(1519)-N(6))-dimethyltransferase activity"/>
    <property type="evidence" value="ECO:0007669"/>
    <property type="project" value="UniProtKB-EC"/>
</dbReference>
<dbReference type="NCBIfam" id="TIGR00755">
    <property type="entry name" value="ksgA"/>
    <property type="match status" value="1"/>
</dbReference>
<evidence type="ECO:0000256" key="7">
    <source>
        <dbReference type="HAMAP-Rule" id="MF_00607"/>
    </source>
</evidence>
<dbReference type="PANTHER" id="PTHR11727">
    <property type="entry name" value="DIMETHYLADENOSINE TRANSFERASE"/>
    <property type="match status" value="1"/>
</dbReference>
<evidence type="ECO:0000256" key="5">
    <source>
        <dbReference type="ARBA" id="ARBA00022691"/>
    </source>
</evidence>
<dbReference type="InterPro" id="IPR023165">
    <property type="entry name" value="rRNA_Ade_diMease-like_C"/>
</dbReference>
<evidence type="ECO:0000259" key="10">
    <source>
        <dbReference type="SMART" id="SM00650"/>
    </source>
</evidence>
<dbReference type="Pfam" id="PF00398">
    <property type="entry name" value="RrnaAD"/>
    <property type="match status" value="1"/>
</dbReference>
<dbReference type="Gene3D" id="1.10.8.100">
    <property type="entry name" value="Ribosomal RNA adenine dimethylase-like, domain 2"/>
    <property type="match status" value="1"/>
</dbReference>
<reference evidence="11" key="2">
    <citation type="submission" date="2020-09" db="EMBL/GenBank/DDBJ databases">
        <authorList>
            <person name="Sun Q."/>
            <person name="Zhou Y."/>
        </authorList>
    </citation>
    <scope>NUCLEOTIDE SEQUENCE</scope>
    <source>
        <strain evidence="11">CGMCC 1.12924</strain>
    </source>
</reference>
<dbReference type="Proteomes" id="UP000652231">
    <property type="component" value="Unassembled WGS sequence"/>
</dbReference>
<dbReference type="EC" id="2.1.1.182" evidence="7"/>
<comment type="subcellular location">
    <subcellularLocation>
        <location evidence="7">Cytoplasm</location>
    </subcellularLocation>
</comment>
<dbReference type="FunFam" id="1.10.8.100:FF:000001">
    <property type="entry name" value="Ribosomal RNA small subunit methyltransferase A"/>
    <property type="match status" value="1"/>
</dbReference>
<feature type="binding site" evidence="8">
    <location>
        <position position="83"/>
    </location>
    <ligand>
        <name>S-adenosyl-L-methionine</name>
        <dbReference type="ChEBI" id="CHEBI:59789"/>
    </ligand>
</feature>
<dbReference type="SMART" id="SM00650">
    <property type="entry name" value="rADc"/>
    <property type="match status" value="1"/>
</dbReference>
<protein>
    <recommendedName>
        <fullName evidence="7">Ribosomal RNA small subunit methyltransferase A</fullName>
        <ecNumber evidence="7">2.1.1.182</ecNumber>
    </recommendedName>
    <alternativeName>
        <fullName evidence="7">16S rRNA (adenine(1518)-N(6)/adenine(1519)-N(6))-dimethyltransferase</fullName>
    </alternativeName>
    <alternativeName>
        <fullName evidence="7">16S rRNA dimethyladenosine transferase</fullName>
    </alternativeName>
    <alternativeName>
        <fullName evidence="7">16S rRNA dimethylase</fullName>
    </alternativeName>
    <alternativeName>
        <fullName evidence="7">S-adenosylmethionine-6-N', N'-adenosyl(rRNA) dimethyltransferase</fullName>
    </alternativeName>
</protein>
<feature type="domain" description="Ribosomal RNA adenine methylase transferase N-terminal" evidence="10">
    <location>
        <begin position="42"/>
        <end position="220"/>
    </location>
</feature>
<keyword evidence="1 7" id="KW-0963">Cytoplasm</keyword>
<dbReference type="RefSeq" id="WP_188438754.1">
    <property type="nucleotide sequence ID" value="NZ_BMGK01000001.1"/>
</dbReference>
<evidence type="ECO:0000256" key="3">
    <source>
        <dbReference type="ARBA" id="ARBA00022603"/>
    </source>
</evidence>
<comment type="function">
    <text evidence="7">Specifically dimethylates two adjacent adenosines (A1518 and A1519) in the loop of a conserved hairpin near the 3'-end of 16S rRNA in the 30S particle. May play a critical role in biogenesis of 30S subunits.</text>
</comment>
<keyword evidence="5 7" id="KW-0949">S-adenosyl-L-methionine</keyword>
<evidence type="ECO:0000256" key="1">
    <source>
        <dbReference type="ARBA" id="ARBA00022490"/>
    </source>
</evidence>
<evidence type="ECO:0000313" key="12">
    <source>
        <dbReference type="Proteomes" id="UP000652231"/>
    </source>
</evidence>
<dbReference type="SUPFAM" id="SSF53335">
    <property type="entry name" value="S-adenosyl-L-methionine-dependent methyltransferases"/>
    <property type="match status" value="1"/>
</dbReference>
<feature type="binding site" evidence="7 8">
    <location>
        <position position="62"/>
    </location>
    <ligand>
        <name>S-adenosyl-L-methionine</name>
        <dbReference type="ChEBI" id="CHEBI:59789"/>
    </ligand>
</feature>
<evidence type="ECO:0000313" key="11">
    <source>
        <dbReference type="EMBL" id="GGD82054.1"/>
    </source>
</evidence>
<evidence type="ECO:0000256" key="8">
    <source>
        <dbReference type="PROSITE-ProRule" id="PRU01026"/>
    </source>
</evidence>
<accession>A0A8J2V7Y6</accession>
<dbReference type="InterPro" id="IPR011530">
    <property type="entry name" value="rRNA_adenine_dimethylase"/>
</dbReference>
<feature type="binding site" evidence="7 8">
    <location>
        <position position="115"/>
    </location>
    <ligand>
        <name>S-adenosyl-L-methionine</name>
        <dbReference type="ChEBI" id="CHEBI:59789"/>
    </ligand>
</feature>
<evidence type="ECO:0000256" key="2">
    <source>
        <dbReference type="ARBA" id="ARBA00022552"/>
    </source>
</evidence>
<keyword evidence="3 7" id="KW-0489">Methyltransferase</keyword>
<keyword evidence="2 7" id="KW-0698">rRNA processing</keyword>
<dbReference type="GO" id="GO:0003723">
    <property type="term" value="F:RNA binding"/>
    <property type="evidence" value="ECO:0007669"/>
    <property type="project" value="UniProtKB-UniRule"/>
</dbReference>
<feature type="binding site" evidence="7 8">
    <location>
        <position position="37"/>
    </location>
    <ligand>
        <name>S-adenosyl-L-methionine</name>
        <dbReference type="ChEBI" id="CHEBI:59789"/>
    </ligand>
</feature>
<organism evidence="11 12">
    <name type="scientific">Planktosalinus lacus</name>
    <dbReference type="NCBI Taxonomy" id="1526573"/>
    <lineage>
        <taxon>Bacteria</taxon>
        <taxon>Pseudomonadati</taxon>
        <taxon>Bacteroidota</taxon>
        <taxon>Flavobacteriia</taxon>
        <taxon>Flavobacteriales</taxon>
        <taxon>Flavobacteriaceae</taxon>
        <taxon>Planktosalinus</taxon>
    </lineage>
</organism>
<comment type="caution">
    <text evidence="11">The sequence shown here is derived from an EMBL/GenBank/DDBJ whole genome shotgun (WGS) entry which is preliminary data.</text>
</comment>
<dbReference type="EMBL" id="BMGK01000001">
    <property type="protein sequence ID" value="GGD82054.1"/>
    <property type="molecule type" value="Genomic_DNA"/>
</dbReference>
<sequence length="291" mass="33684">MRKFYKKDERAKNTSRTSDNKDKNEVGAKKHLGQHFLKDEHIAQKIANTLTLKGYKNVIEIGPGMGVLTKYLIEKDIDLIAMDIDTESVNYLNTNFKSQYSEQLKNKNFQVVEADFLKIDLSDYYREVPFAIVGNFPYNISTQIVFKMLEWRHQIPEFTGMFQKEVAQRICEKEGSKAYGILSVLVQAFYTAEYLFTVPPSVFNPPPKVDSGVLRLIRKENFTLPCNEKLFFNVVKTAFNQRRKTLRNSLKSFALSENLKEDIIFDKRPEQLGFEAFIELTQKIESDAVST</sequence>
<dbReference type="HAMAP" id="MF_00607">
    <property type="entry name" value="16SrRNA_methyltr_A"/>
    <property type="match status" value="1"/>
</dbReference>
<dbReference type="CDD" id="cd02440">
    <property type="entry name" value="AdoMet_MTases"/>
    <property type="match status" value="1"/>
</dbReference>
<feature type="region of interest" description="Disordered" evidence="9">
    <location>
        <begin position="1"/>
        <end position="25"/>
    </location>
</feature>
<gene>
    <name evidence="7 11" type="primary">rsmA</name>
    <name evidence="7" type="synonym">ksgA</name>
    <name evidence="11" type="ORF">GCM10011312_02980</name>
</gene>
<evidence type="ECO:0000256" key="4">
    <source>
        <dbReference type="ARBA" id="ARBA00022679"/>
    </source>
</evidence>
<keyword evidence="4 7" id="KW-0808">Transferase</keyword>
<keyword evidence="6 7" id="KW-0694">RNA-binding</keyword>
<evidence type="ECO:0000256" key="6">
    <source>
        <dbReference type="ARBA" id="ARBA00022884"/>
    </source>
</evidence>
<evidence type="ECO:0000256" key="9">
    <source>
        <dbReference type="SAM" id="MobiDB-lite"/>
    </source>
</evidence>